<organism evidence="2 3">
    <name type="scientific">Candidatus Brachybacterium intestinipullorum</name>
    <dbReference type="NCBI Taxonomy" id="2838512"/>
    <lineage>
        <taxon>Bacteria</taxon>
        <taxon>Bacillati</taxon>
        <taxon>Actinomycetota</taxon>
        <taxon>Actinomycetes</taxon>
        <taxon>Micrococcales</taxon>
        <taxon>Dermabacteraceae</taxon>
        <taxon>Brachybacterium</taxon>
    </lineage>
</organism>
<evidence type="ECO:0000313" key="3">
    <source>
        <dbReference type="Proteomes" id="UP000823854"/>
    </source>
</evidence>
<dbReference type="EMBL" id="DWWC01000208">
    <property type="protein sequence ID" value="HJC70019.1"/>
    <property type="molecule type" value="Genomic_DNA"/>
</dbReference>
<proteinExistence type="predicted"/>
<feature type="compositionally biased region" description="Basic and acidic residues" evidence="1">
    <location>
        <begin position="1"/>
        <end position="20"/>
    </location>
</feature>
<protein>
    <submittedName>
        <fullName evidence="2">Antitoxin</fullName>
    </submittedName>
</protein>
<comment type="caution">
    <text evidence="2">The sequence shown here is derived from an EMBL/GenBank/DDBJ whole genome shotgun (WGS) entry which is preliminary data.</text>
</comment>
<evidence type="ECO:0000256" key="1">
    <source>
        <dbReference type="SAM" id="MobiDB-lite"/>
    </source>
</evidence>
<name>A0A9D2PZG1_9MICO</name>
<reference evidence="2" key="2">
    <citation type="submission" date="2021-04" db="EMBL/GenBank/DDBJ databases">
        <authorList>
            <person name="Gilroy R."/>
        </authorList>
    </citation>
    <scope>NUCLEOTIDE SEQUENCE</scope>
    <source>
        <strain evidence="2">CHK130-7132</strain>
    </source>
</reference>
<gene>
    <name evidence="2" type="ORF">H9932_10135</name>
</gene>
<sequence>MGFDDALNKAKDLAGEHSDQVSKGIDGAADQVKERTPDNVDQHVDTGADAARDKLGLGGDDKKDK</sequence>
<feature type="region of interest" description="Disordered" evidence="1">
    <location>
        <begin position="1"/>
        <end position="65"/>
    </location>
</feature>
<dbReference type="AlphaFoldDB" id="A0A9D2PZG1"/>
<dbReference type="Proteomes" id="UP000823854">
    <property type="component" value="Unassembled WGS sequence"/>
</dbReference>
<dbReference type="Pfam" id="PF14013">
    <property type="entry name" value="MT0933_antitox"/>
    <property type="match status" value="1"/>
</dbReference>
<reference evidence="2" key="1">
    <citation type="journal article" date="2021" name="PeerJ">
        <title>Extensive microbial diversity within the chicken gut microbiome revealed by metagenomics and culture.</title>
        <authorList>
            <person name="Gilroy R."/>
            <person name="Ravi A."/>
            <person name="Getino M."/>
            <person name="Pursley I."/>
            <person name="Horton D.L."/>
            <person name="Alikhan N.F."/>
            <person name="Baker D."/>
            <person name="Gharbi K."/>
            <person name="Hall N."/>
            <person name="Watson M."/>
            <person name="Adriaenssens E.M."/>
            <person name="Foster-Nyarko E."/>
            <person name="Jarju S."/>
            <person name="Secka A."/>
            <person name="Antonio M."/>
            <person name="Oren A."/>
            <person name="Chaudhuri R.R."/>
            <person name="La Ragione R."/>
            <person name="Hildebrand F."/>
            <person name="Pallen M.J."/>
        </authorList>
    </citation>
    <scope>NUCLEOTIDE SEQUENCE</scope>
    <source>
        <strain evidence="2">CHK130-7132</strain>
    </source>
</reference>
<evidence type="ECO:0000313" key="2">
    <source>
        <dbReference type="EMBL" id="HJC70019.1"/>
    </source>
</evidence>
<feature type="compositionally biased region" description="Basic and acidic residues" evidence="1">
    <location>
        <begin position="31"/>
        <end position="65"/>
    </location>
</feature>
<accession>A0A9D2PZG1</accession>
<dbReference type="InterPro" id="IPR028037">
    <property type="entry name" value="Antitoxin_Rv0909/MT0933"/>
</dbReference>